<dbReference type="InterPro" id="IPR042204">
    <property type="entry name" value="2Fe-2S-bd_N"/>
</dbReference>
<dbReference type="GO" id="GO:0016491">
    <property type="term" value="F:oxidoreductase activity"/>
    <property type="evidence" value="ECO:0007669"/>
    <property type="project" value="UniProtKB-KW"/>
</dbReference>
<organism evidence="2 3">
    <name type="scientific">Pseudolysobacter antarcticus</name>
    <dbReference type="NCBI Taxonomy" id="2511995"/>
    <lineage>
        <taxon>Bacteria</taxon>
        <taxon>Pseudomonadati</taxon>
        <taxon>Pseudomonadota</taxon>
        <taxon>Gammaproteobacteria</taxon>
        <taxon>Lysobacterales</taxon>
        <taxon>Rhodanobacteraceae</taxon>
        <taxon>Pseudolysobacter</taxon>
    </lineage>
</organism>
<dbReference type="AlphaFoldDB" id="A0A411HH91"/>
<dbReference type="SUPFAM" id="SSF54292">
    <property type="entry name" value="2Fe-2S ferredoxin-like"/>
    <property type="match status" value="1"/>
</dbReference>
<dbReference type="Pfam" id="PF13510">
    <property type="entry name" value="Fer2_4"/>
    <property type="match status" value="1"/>
</dbReference>
<dbReference type="GO" id="GO:0051536">
    <property type="term" value="F:iron-sulfur cluster binding"/>
    <property type="evidence" value="ECO:0007669"/>
    <property type="project" value="InterPro"/>
</dbReference>
<protein>
    <submittedName>
        <fullName evidence="2">(2Fe-2S)-binding protein</fullName>
    </submittedName>
</protein>
<keyword evidence="1" id="KW-0560">Oxidoreductase</keyword>
<evidence type="ECO:0000313" key="3">
    <source>
        <dbReference type="Proteomes" id="UP000291562"/>
    </source>
</evidence>
<reference evidence="2 3" key="1">
    <citation type="submission" date="2019-01" db="EMBL/GenBank/DDBJ databases">
        <title>Pseudolysobacter antarctica gen. nov., sp. nov., isolated from Fildes Peninsula, Antarctica.</title>
        <authorList>
            <person name="Wei Z."/>
            <person name="Peng F."/>
        </authorList>
    </citation>
    <scope>NUCLEOTIDE SEQUENCE [LARGE SCALE GENOMIC DNA]</scope>
    <source>
        <strain evidence="2 3">AQ6-296</strain>
    </source>
</reference>
<dbReference type="RefSeq" id="WP_129832101.1">
    <property type="nucleotide sequence ID" value="NZ_CP035704.1"/>
</dbReference>
<proteinExistence type="predicted"/>
<accession>A0A411HH91</accession>
<sequence length="85" mass="9410">MRSPEYIEIFIDGRAYLLIRNSTVAAALLNAGITHWRRSVSGQPRAALCGMGVCFECRVNIDGHAHQRACQVLCTPGMRVITHVE</sequence>
<dbReference type="InterPro" id="IPR036010">
    <property type="entry name" value="2Fe-2S_ferredoxin-like_sf"/>
</dbReference>
<dbReference type="KEGG" id="xbc:ELE36_05355"/>
<evidence type="ECO:0000313" key="2">
    <source>
        <dbReference type="EMBL" id="QBB69841.1"/>
    </source>
</evidence>
<name>A0A411HH91_9GAMM</name>
<dbReference type="OrthoDB" id="573392at2"/>
<evidence type="ECO:0000256" key="1">
    <source>
        <dbReference type="ARBA" id="ARBA00023002"/>
    </source>
</evidence>
<dbReference type="EMBL" id="CP035704">
    <property type="protein sequence ID" value="QBB69841.1"/>
    <property type="molecule type" value="Genomic_DNA"/>
</dbReference>
<gene>
    <name evidence="2" type="ORF">ELE36_05355</name>
</gene>
<dbReference type="Proteomes" id="UP000291562">
    <property type="component" value="Chromosome"/>
</dbReference>
<dbReference type="Gene3D" id="3.10.20.440">
    <property type="entry name" value="2Fe-2S iron-sulphur cluster binding domain, sarcosine oxidase, alpha subunit, N-terminal domain"/>
    <property type="match status" value="1"/>
</dbReference>
<keyword evidence="3" id="KW-1185">Reference proteome</keyword>